<name>A0ABP4XCE4_9ACTN</name>
<comment type="caution">
    <text evidence="1">The sequence shown here is derived from an EMBL/GenBank/DDBJ whole genome shotgun (WGS) entry which is preliminary data.</text>
</comment>
<dbReference type="Proteomes" id="UP001500655">
    <property type="component" value="Unassembled WGS sequence"/>
</dbReference>
<dbReference type="RefSeq" id="WP_344087551.1">
    <property type="nucleotide sequence ID" value="NZ_BAAALS010000037.1"/>
</dbReference>
<proteinExistence type="predicted"/>
<dbReference type="SUPFAM" id="SSF53448">
    <property type="entry name" value="Nucleotide-diphospho-sugar transferases"/>
    <property type="match status" value="1"/>
</dbReference>
<sequence>MTRRVAAAVLTPPVWIPPGQDPRAWRVALAEDLLDVLALMAEVEPAVVVPAADLWLRSEVGWPGLPWYAAQSARLPDLVRAVAAAPAPALGASPDQVALIAGDAPDLPGLVIAKLLRPLTTRPVAVAPAVDGAGLLGFASRLPAPEWLPDAGLDDLDILAVRRAAPQLTDVVSTAGWHRLRRPEVLAGLDPRLEGWDATRALLEA</sequence>
<reference evidence="2" key="1">
    <citation type="journal article" date="2019" name="Int. J. Syst. Evol. Microbiol.">
        <title>The Global Catalogue of Microorganisms (GCM) 10K type strain sequencing project: providing services to taxonomists for standard genome sequencing and annotation.</title>
        <authorList>
            <consortium name="The Broad Institute Genomics Platform"/>
            <consortium name="The Broad Institute Genome Sequencing Center for Infectious Disease"/>
            <person name="Wu L."/>
            <person name="Ma J."/>
        </authorList>
    </citation>
    <scope>NUCLEOTIDE SEQUENCE [LARGE SCALE GENOMIC DNA]</scope>
    <source>
        <strain evidence="2">JCM 13249</strain>
    </source>
</reference>
<dbReference type="InterPro" id="IPR029044">
    <property type="entry name" value="Nucleotide-diphossugar_trans"/>
</dbReference>
<dbReference type="EMBL" id="BAAALS010000037">
    <property type="protein sequence ID" value="GAA1774147.1"/>
    <property type="molecule type" value="Genomic_DNA"/>
</dbReference>
<protein>
    <recommendedName>
        <fullName evidence="3">DUF2064 domain-containing protein</fullName>
    </recommendedName>
</protein>
<organism evidence="1 2">
    <name type="scientific">Luedemannella helvata</name>
    <dbReference type="NCBI Taxonomy" id="349315"/>
    <lineage>
        <taxon>Bacteria</taxon>
        <taxon>Bacillati</taxon>
        <taxon>Actinomycetota</taxon>
        <taxon>Actinomycetes</taxon>
        <taxon>Micromonosporales</taxon>
        <taxon>Micromonosporaceae</taxon>
        <taxon>Luedemannella</taxon>
    </lineage>
</organism>
<evidence type="ECO:0000313" key="1">
    <source>
        <dbReference type="EMBL" id="GAA1774147.1"/>
    </source>
</evidence>
<evidence type="ECO:0008006" key="3">
    <source>
        <dbReference type="Google" id="ProtNLM"/>
    </source>
</evidence>
<evidence type="ECO:0000313" key="2">
    <source>
        <dbReference type="Proteomes" id="UP001500655"/>
    </source>
</evidence>
<dbReference type="Gene3D" id="3.90.550.10">
    <property type="entry name" value="Spore Coat Polysaccharide Biosynthesis Protein SpsA, Chain A"/>
    <property type="match status" value="1"/>
</dbReference>
<accession>A0ABP4XCE4</accession>
<keyword evidence="2" id="KW-1185">Reference proteome</keyword>
<gene>
    <name evidence="1" type="ORF">GCM10009681_52110</name>
</gene>